<reference evidence="8 10" key="2">
    <citation type="journal article" date="2013" name="Nature">
        <title>Insights into bilaterian evolution from three spiralian genomes.</title>
        <authorList>
            <person name="Simakov O."/>
            <person name="Marletaz F."/>
            <person name="Cho S.J."/>
            <person name="Edsinger-Gonzales E."/>
            <person name="Havlak P."/>
            <person name="Hellsten U."/>
            <person name="Kuo D.H."/>
            <person name="Larsson T."/>
            <person name="Lv J."/>
            <person name="Arendt D."/>
            <person name="Savage R."/>
            <person name="Osoegawa K."/>
            <person name="de Jong P."/>
            <person name="Grimwood J."/>
            <person name="Chapman J.A."/>
            <person name="Shapiro H."/>
            <person name="Aerts A."/>
            <person name="Otillar R.P."/>
            <person name="Terry A.Y."/>
            <person name="Boore J.L."/>
            <person name="Grigoriev I.V."/>
            <person name="Lindberg D.R."/>
            <person name="Seaver E.C."/>
            <person name="Weisblat D.A."/>
            <person name="Putnam N.H."/>
            <person name="Rokhsar D.S."/>
        </authorList>
    </citation>
    <scope>NUCLEOTIDE SEQUENCE</scope>
    <source>
        <strain evidence="8 10">I ESC-2004</strain>
    </source>
</reference>
<dbReference type="SUPFAM" id="SSF56487">
    <property type="entry name" value="SRCR-like"/>
    <property type="match status" value="2"/>
</dbReference>
<dbReference type="Proteomes" id="UP000014760">
    <property type="component" value="Unassembled WGS sequence"/>
</dbReference>
<dbReference type="Pfam" id="PF00530">
    <property type="entry name" value="SRCR"/>
    <property type="match status" value="2"/>
</dbReference>
<dbReference type="OrthoDB" id="6286334at2759"/>
<dbReference type="HOGENOM" id="CLU_002555_1_2_1"/>
<reference evidence="10" key="1">
    <citation type="submission" date="2012-12" db="EMBL/GenBank/DDBJ databases">
        <authorList>
            <person name="Hellsten U."/>
            <person name="Grimwood J."/>
            <person name="Chapman J.A."/>
            <person name="Shapiro H."/>
            <person name="Aerts A."/>
            <person name="Otillar R.P."/>
            <person name="Terry A.Y."/>
            <person name="Boore J.L."/>
            <person name="Simakov O."/>
            <person name="Marletaz F."/>
            <person name="Cho S.-J."/>
            <person name="Edsinger-Gonzales E."/>
            <person name="Havlak P."/>
            <person name="Kuo D.-H."/>
            <person name="Larsson T."/>
            <person name="Lv J."/>
            <person name="Arendt D."/>
            <person name="Savage R."/>
            <person name="Osoegawa K."/>
            <person name="de Jong P."/>
            <person name="Lindberg D.R."/>
            <person name="Seaver E.C."/>
            <person name="Weisblat D.A."/>
            <person name="Putnam N.H."/>
            <person name="Grigoriev I.V."/>
            <person name="Rokhsar D.S."/>
        </authorList>
    </citation>
    <scope>NUCLEOTIDE SEQUENCE</scope>
    <source>
        <strain evidence="10">I ESC-2004</strain>
    </source>
</reference>
<evidence type="ECO:0000313" key="10">
    <source>
        <dbReference type="Proteomes" id="UP000014760"/>
    </source>
</evidence>
<dbReference type="EMBL" id="AMQN01008333">
    <property type="status" value="NOT_ANNOTATED_CDS"/>
    <property type="molecule type" value="Genomic_DNA"/>
</dbReference>
<dbReference type="InterPro" id="IPR036772">
    <property type="entry name" value="SRCR-like_dom_sf"/>
</dbReference>
<feature type="disulfide bond" evidence="6">
    <location>
        <begin position="203"/>
        <end position="213"/>
    </location>
</feature>
<evidence type="ECO:0000256" key="1">
    <source>
        <dbReference type="ARBA" id="ARBA00022729"/>
    </source>
</evidence>
<evidence type="ECO:0000256" key="2">
    <source>
        <dbReference type="ARBA" id="ARBA00022737"/>
    </source>
</evidence>
<evidence type="ECO:0000313" key="9">
    <source>
        <dbReference type="EnsemblMetazoa" id="CapteP113791"/>
    </source>
</evidence>
<keyword evidence="1" id="KW-0732">Signal</keyword>
<keyword evidence="2" id="KW-0677">Repeat</keyword>
<dbReference type="PROSITE" id="PS00420">
    <property type="entry name" value="SRCR_1"/>
    <property type="match status" value="1"/>
</dbReference>
<dbReference type="PRINTS" id="PR00258">
    <property type="entry name" value="SPERACTRCPTR"/>
</dbReference>
<dbReference type="InterPro" id="IPR001190">
    <property type="entry name" value="SRCR"/>
</dbReference>
<feature type="disulfide bond" evidence="6">
    <location>
        <begin position="90"/>
        <end position="100"/>
    </location>
</feature>
<dbReference type="PANTHER" id="PTHR48071">
    <property type="entry name" value="SRCR DOMAIN-CONTAINING PROTEIN"/>
    <property type="match status" value="1"/>
</dbReference>
<evidence type="ECO:0000256" key="4">
    <source>
        <dbReference type="ARBA" id="ARBA00023170"/>
    </source>
</evidence>
<evidence type="ECO:0000256" key="3">
    <source>
        <dbReference type="ARBA" id="ARBA00023157"/>
    </source>
</evidence>
<organism evidence="8">
    <name type="scientific">Capitella teleta</name>
    <name type="common">Polychaete worm</name>
    <dbReference type="NCBI Taxonomy" id="283909"/>
    <lineage>
        <taxon>Eukaryota</taxon>
        <taxon>Metazoa</taxon>
        <taxon>Spiralia</taxon>
        <taxon>Lophotrochozoa</taxon>
        <taxon>Annelida</taxon>
        <taxon>Polychaeta</taxon>
        <taxon>Sedentaria</taxon>
        <taxon>Scolecida</taxon>
        <taxon>Capitellidae</taxon>
        <taxon>Capitella</taxon>
    </lineage>
</organism>
<keyword evidence="10" id="KW-1185">Reference proteome</keyword>
<gene>
    <name evidence="8" type="ORF">CAPTEDRAFT_113791</name>
</gene>
<evidence type="ECO:0000256" key="5">
    <source>
        <dbReference type="ARBA" id="ARBA00023180"/>
    </source>
</evidence>
<dbReference type="AlphaFoldDB" id="R7UCU1"/>
<evidence type="ECO:0000259" key="7">
    <source>
        <dbReference type="PROSITE" id="PS50287"/>
    </source>
</evidence>
<dbReference type="FunFam" id="3.10.250.10:FF:000001">
    <property type="entry name" value="Lysyl oxidase 4 isoform X1"/>
    <property type="match status" value="1"/>
</dbReference>
<dbReference type="Gene3D" id="3.10.250.10">
    <property type="entry name" value="SRCR-like domain"/>
    <property type="match status" value="2"/>
</dbReference>
<name>R7UCU1_CAPTE</name>
<reference evidence="9" key="3">
    <citation type="submission" date="2015-06" db="UniProtKB">
        <authorList>
            <consortium name="EnsemblMetazoa"/>
        </authorList>
    </citation>
    <scope>IDENTIFICATION</scope>
</reference>
<dbReference type="GO" id="GO:0016020">
    <property type="term" value="C:membrane"/>
    <property type="evidence" value="ECO:0007669"/>
    <property type="project" value="InterPro"/>
</dbReference>
<dbReference type="EnsemblMetazoa" id="CapteT113791">
    <property type="protein sequence ID" value="CapteP113791"/>
    <property type="gene ID" value="CapteG113791"/>
</dbReference>
<comment type="caution">
    <text evidence="6">Lacks conserved residue(s) required for the propagation of feature annotation.</text>
</comment>
<dbReference type="SMART" id="SM00202">
    <property type="entry name" value="SR"/>
    <property type="match status" value="2"/>
</dbReference>
<keyword evidence="4" id="KW-0675">Receptor</keyword>
<keyword evidence="3 6" id="KW-1015">Disulfide bond</keyword>
<protein>
    <recommendedName>
        <fullName evidence="7">SRCR domain-containing protein</fullName>
    </recommendedName>
</protein>
<dbReference type="STRING" id="283909.R7UCU1"/>
<dbReference type="FunFam" id="3.10.250.10:FF:000007">
    <property type="entry name" value="Soluble scavenger receptor cysteine-rich domain-containing protein SSC5D"/>
    <property type="match status" value="1"/>
</dbReference>
<evidence type="ECO:0000256" key="6">
    <source>
        <dbReference type="PROSITE-ProRule" id="PRU00196"/>
    </source>
</evidence>
<dbReference type="PROSITE" id="PS50287">
    <property type="entry name" value="SRCR_2"/>
    <property type="match status" value="2"/>
</dbReference>
<feature type="domain" description="SRCR" evidence="7">
    <location>
        <begin position="133"/>
        <end position="234"/>
    </location>
</feature>
<sequence>MTLNSKLFLSQAVAAQDVKVRLGNGLNDREGRVEILYDGTWGTICDDGWDVQDAAVICAMVGFSGLARAFTQASPFGPGSGPIHLSQVECDGNEQSISFCSHAGWDNNRCTHAEDAGVSCLGVRVSNNPSTDIRLVDGPNDAAGRVQVRDKNRWYAVCDDFWDLNDAAVVCRMLCYNPINARAHIGGAYGNTTEEFLLDDVMCSGDETDLMDCPNAGLSNSDCDYAEGAGVSCLQDTPTPPPCGYKCQA</sequence>
<accession>R7UCU1</accession>
<dbReference type="PANTHER" id="PTHR48071:SF18">
    <property type="entry name" value="DELETED IN MALIGNANT BRAIN TUMORS 1 PROTEIN-RELATED"/>
    <property type="match status" value="1"/>
</dbReference>
<proteinExistence type="predicted"/>
<keyword evidence="5" id="KW-0325">Glycoprotein</keyword>
<dbReference type="EMBL" id="KB302862">
    <property type="protein sequence ID" value="ELU03809.1"/>
    <property type="molecule type" value="Genomic_DNA"/>
</dbReference>
<feature type="domain" description="SRCR" evidence="7">
    <location>
        <begin position="20"/>
        <end position="121"/>
    </location>
</feature>
<dbReference type="OMA" id="CKGDEFF"/>
<evidence type="ECO:0000313" key="8">
    <source>
        <dbReference type="EMBL" id="ELU03809.1"/>
    </source>
</evidence>